<dbReference type="SUPFAM" id="SSF46785">
    <property type="entry name" value="Winged helix' DNA-binding domain"/>
    <property type="match status" value="1"/>
</dbReference>
<dbReference type="SUPFAM" id="SSF53850">
    <property type="entry name" value="Periplasmic binding protein-like II"/>
    <property type="match status" value="1"/>
</dbReference>
<keyword evidence="3" id="KW-0238">DNA-binding</keyword>
<evidence type="ECO:0000313" key="7">
    <source>
        <dbReference type="Proteomes" id="UP000324162"/>
    </source>
</evidence>
<gene>
    <name evidence="6" type="ORF">EU508_02955</name>
</gene>
<dbReference type="AlphaFoldDB" id="A0AB73BKL0"/>
<dbReference type="RefSeq" id="WP_149613508.1">
    <property type="nucleotide sequence ID" value="NZ_SEUK01000040.1"/>
</dbReference>
<evidence type="ECO:0000259" key="5">
    <source>
        <dbReference type="PROSITE" id="PS50931"/>
    </source>
</evidence>
<dbReference type="EMBL" id="SEUK01000040">
    <property type="protein sequence ID" value="KAA1163825.1"/>
    <property type="molecule type" value="Genomic_DNA"/>
</dbReference>
<protein>
    <submittedName>
        <fullName evidence="6">LysR family transcriptional regulator</fullName>
    </submittedName>
</protein>
<reference evidence="6 7" key="1">
    <citation type="submission" date="2019-01" db="EMBL/GenBank/DDBJ databases">
        <title>Genome sequences of marine Pseudoalteromonas species.</title>
        <authorList>
            <person name="Boraston A.B."/>
            <person name="Hehemann J.-H."/>
            <person name="Vickers C.J."/>
            <person name="Salama-Alber O."/>
            <person name="Abe K."/>
            <person name="Hettle A.J."/>
        </authorList>
    </citation>
    <scope>NUCLEOTIDE SEQUENCE [LARGE SCALE GENOMIC DNA]</scope>
    <source>
        <strain evidence="6 7">PS42</strain>
    </source>
</reference>
<dbReference type="PROSITE" id="PS50931">
    <property type="entry name" value="HTH_LYSR"/>
    <property type="match status" value="1"/>
</dbReference>
<name>A0AB73BKL0_9GAMM</name>
<evidence type="ECO:0000256" key="4">
    <source>
        <dbReference type="ARBA" id="ARBA00023163"/>
    </source>
</evidence>
<dbReference type="Pfam" id="PF00126">
    <property type="entry name" value="HTH_1"/>
    <property type="match status" value="1"/>
</dbReference>
<comment type="similarity">
    <text evidence="1">Belongs to the LysR transcriptional regulatory family.</text>
</comment>
<dbReference type="FunFam" id="1.10.10.10:FF:000001">
    <property type="entry name" value="LysR family transcriptional regulator"/>
    <property type="match status" value="1"/>
</dbReference>
<evidence type="ECO:0000256" key="2">
    <source>
        <dbReference type="ARBA" id="ARBA00023015"/>
    </source>
</evidence>
<feature type="domain" description="HTH lysR-type" evidence="5">
    <location>
        <begin position="1"/>
        <end position="57"/>
    </location>
</feature>
<accession>A0AB73BKL0</accession>
<dbReference type="Pfam" id="PF03466">
    <property type="entry name" value="LysR_substrate"/>
    <property type="match status" value="1"/>
</dbReference>
<dbReference type="CDD" id="cd08422">
    <property type="entry name" value="PBP2_CrgA_like"/>
    <property type="match status" value="1"/>
</dbReference>
<dbReference type="GO" id="GO:0003677">
    <property type="term" value="F:DNA binding"/>
    <property type="evidence" value="ECO:0007669"/>
    <property type="project" value="UniProtKB-KW"/>
</dbReference>
<dbReference type="PANTHER" id="PTHR30537">
    <property type="entry name" value="HTH-TYPE TRANSCRIPTIONAL REGULATOR"/>
    <property type="match status" value="1"/>
</dbReference>
<organism evidence="6 7">
    <name type="scientific">Pseudoalteromonas fuliginea</name>
    <dbReference type="NCBI Taxonomy" id="1872678"/>
    <lineage>
        <taxon>Bacteria</taxon>
        <taxon>Pseudomonadati</taxon>
        <taxon>Pseudomonadota</taxon>
        <taxon>Gammaproteobacteria</taxon>
        <taxon>Alteromonadales</taxon>
        <taxon>Pseudoalteromonadaceae</taxon>
        <taxon>Pseudoalteromonas</taxon>
    </lineage>
</organism>
<sequence>MLKSVRIFLKVVELGSFSKAAKVLNMAPSSVTRAINNLEYELKSELFKRSTRQLLLTDKGYIFLEGASNLVSNCDSILMSMTDSHKEPEGNLRVSVFESFGRLSVCPIIPEFLKKYPKIAIEIELENKVVDLAGENIDLAIRIGTPKDSSLKFCNIIPNHTFVCASPDYLSKNDNIEKPEDLSLHNCLLLNQERQRTYWHFKKNRRNTKVLVSGNLRSKGGTPLLEAALCGLGVVQLSNWIVSDYVKSGQLVVCLRDWEPLLNEQSSGSVYAVYKQGIYKNPIIRLFLDYLVEKTHNKLLHRTW</sequence>
<dbReference type="GO" id="GO:0003700">
    <property type="term" value="F:DNA-binding transcription factor activity"/>
    <property type="evidence" value="ECO:0007669"/>
    <property type="project" value="InterPro"/>
</dbReference>
<evidence type="ECO:0000256" key="3">
    <source>
        <dbReference type="ARBA" id="ARBA00023125"/>
    </source>
</evidence>
<dbReference type="PANTHER" id="PTHR30537:SF5">
    <property type="entry name" value="HTH-TYPE TRANSCRIPTIONAL ACTIVATOR TTDR-RELATED"/>
    <property type="match status" value="1"/>
</dbReference>
<keyword evidence="2" id="KW-0805">Transcription regulation</keyword>
<dbReference type="Gene3D" id="3.40.190.290">
    <property type="match status" value="1"/>
</dbReference>
<dbReference type="Gene3D" id="1.10.10.10">
    <property type="entry name" value="Winged helix-like DNA-binding domain superfamily/Winged helix DNA-binding domain"/>
    <property type="match status" value="1"/>
</dbReference>
<evidence type="ECO:0000313" key="6">
    <source>
        <dbReference type="EMBL" id="KAA1163825.1"/>
    </source>
</evidence>
<keyword evidence="4" id="KW-0804">Transcription</keyword>
<dbReference type="InterPro" id="IPR058163">
    <property type="entry name" value="LysR-type_TF_proteobact-type"/>
</dbReference>
<dbReference type="InterPro" id="IPR036388">
    <property type="entry name" value="WH-like_DNA-bd_sf"/>
</dbReference>
<proteinExistence type="inferred from homology"/>
<dbReference type="Proteomes" id="UP000324162">
    <property type="component" value="Unassembled WGS sequence"/>
</dbReference>
<evidence type="ECO:0000256" key="1">
    <source>
        <dbReference type="ARBA" id="ARBA00009437"/>
    </source>
</evidence>
<dbReference type="InterPro" id="IPR000847">
    <property type="entry name" value="LysR_HTH_N"/>
</dbReference>
<comment type="caution">
    <text evidence="6">The sequence shown here is derived from an EMBL/GenBank/DDBJ whole genome shotgun (WGS) entry which is preliminary data.</text>
</comment>
<dbReference type="InterPro" id="IPR036390">
    <property type="entry name" value="WH_DNA-bd_sf"/>
</dbReference>
<dbReference type="InterPro" id="IPR005119">
    <property type="entry name" value="LysR_subst-bd"/>
</dbReference>